<evidence type="ECO:0000313" key="7">
    <source>
        <dbReference type="Proteomes" id="UP001610334"/>
    </source>
</evidence>
<dbReference type="Gene3D" id="1.20.5.170">
    <property type="match status" value="1"/>
</dbReference>
<keyword evidence="4" id="KW-0175">Coiled coil</keyword>
<evidence type="ECO:0000256" key="2">
    <source>
        <dbReference type="ARBA" id="ARBA00022763"/>
    </source>
</evidence>
<proteinExistence type="inferred from homology"/>
<dbReference type="PANTHER" id="PTHR28529:SF2">
    <property type="entry name" value="DNA REPAIR PROTEIN SWI5 HOMOLOG"/>
    <property type="match status" value="1"/>
</dbReference>
<organism evidence="6 7">
    <name type="scientific">Aspergillus granulosus</name>
    <dbReference type="NCBI Taxonomy" id="176169"/>
    <lineage>
        <taxon>Eukaryota</taxon>
        <taxon>Fungi</taxon>
        <taxon>Dikarya</taxon>
        <taxon>Ascomycota</taxon>
        <taxon>Pezizomycotina</taxon>
        <taxon>Eurotiomycetes</taxon>
        <taxon>Eurotiomycetidae</taxon>
        <taxon>Eurotiales</taxon>
        <taxon>Aspergillaceae</taxon>
        <taxon>Aspergillus</taxon>
        <taxon>Aspergillus subgen. Nidulantes</taxon>
    </lineage>
</organism>
<feature type="compositionally biased region" description="Polar residues" evidence="5">
    <location>
        <begin position="1"/>
        <end position="26"/>
    </location>
</feature>
<protein>
    <submittedName>
        <fullName evidence="6">Swi5-domain-containing protein</fullName>
    </submittedName>
</protein>
<evidence type="ECO:0000313" key="6">
    <source>
        <dbReference type="EMBL" id="KAL2814644.1"/>
    </source>
</evidence>
<dbReference type="EMBL" id="JBFXLT010000032">
    <property type="protein sequence ID" value="KAL2814644.1"/>
    <property type="molecule type" value="Genomic_DNA"/>
</dbReference>
<evidence type="ECO:0000256" key="1">
    <source>
        <dbReference type="ARBA" id="ARBA00008060"/>
    </source>
</evidence>
<name>A0ABR4HGN6_9EURO</name>
<keyword evidence="7" id="KW-1185">Reference proteome</keyword>
<dbReference type="Proteomes" id="UP001610334">
    <property type="component" value="Unassembled WGS sequence"/>
</dbReference>
<reference evidence="6 7" key="1">
    <citation type="submission" date="2024-07" db="EMBL/GenBank/DDBJ databases">
        <title>Section-level genome sequencing and comparative genomics of Aspergillus sections Usti and Cavernicolus.</title>
        <authorList>
            <consortium name="Lawrence Berkeley National Laboratory"/>
            <person name="Nybo J.L."/>
            <person name="Vesth T.C."/>
            <person name="Theobald S."/>
            <person name="Frisvad J.C."/>
            <person name="Larsen T.O."/>
            <person name="Kjaerboelling I."/>
            <person name="Rothschild-Mancinelli K."/>
            <person name="Lyhne E.K."/>
            <person name="Kogle M.E."/>
            <person name="Barry K."/>
            <person name="Clum A."/>
            <person name="Na H."/>
            <person name="Ledsgaard L."/>
            <person name="Lin J."/>
            <person name="Lipzen A."/>
            <person name="Kuo A."/>
            <person name="Riley R."/>
            <person name="Mondo S."/>
            <person name="Labutti K."/>
            <person name="Haridas S."/>
            <person name="Pangalinan J."/>
            <person name="Salamov A.A."/>
            <person name="Simmons B.A."/>
            <person name="Magnuson J.K."/>
            <person name="Chen J."/>
            <person name="Drula E."/>
            <person name="Henrissat B."/>
            <person name="Wiebenga A."/>
            <person name="Lubbers R.J."/>
            <person name="Gomes A.C."/>
            <person name="Makela M.R."/>
            <person name="Stajich J."/>
            <person name="Grigoriev I.V."/>
            <person name="Mortensen U.H."/>
            <person name="De Vries R.P."/>
            <person name="Baker S.E."/>
            <person name="Andersen M.R."/>
        </authorList>
    </citation>
    <scope>NUCLEOTIDE SEQUENCE [LARGE SCALE GENOMIC DNA]</scope>
    <source>
        <strain evidence="6 7">CBS 588.65</strain>
    </source>
</reference>
<feature type="region of interest" description="Disordered" evidence="5">
    <location>
        <begin position="1"/>
        <end position="30"/>
    </location>
</feature>
<keyword evidence="2" id="KW-0227">DNA damage</keyword>
<keyword evidence="3" id="KW-0234">DNA repair</keyword>
<accession>A0ABR4HGN6</accession>
<comment type="similarity">
    <text evidence="1">Belongs to the SWI5/SAE3 family.</text>
</comment>
<dbReference type="Pfam" id="PF07061">
    <property type="entry name" value="Swi5"/>
    <property type="match status" value="1"/>
</dbReference>
<dbReference type="PANTHER" id="PTHR28529">
    <property type="entry name" value="DNA REPAIR PROTEIN SWI5 HOMOLOG"/>
    <property type="match status" value="1"/>
</dbReference>
<dbReference type="InterPro" id="IPR010760">
    <property type="entry name" value="DNA-repair_Swi5"/>
</dbReference>
<evidence type="ECO:0000256" key="3">
    <source>
        <dbReference type="ARBA" id="ARBA00023204"/>
    </source>
</evidence>
<comment type="caution">
    <text evidence="6">The sequence shown here is derived from an EMBL/GenBank/DDBJ whole genome shotgun (WGS) entry which is preliminary data.</text>
</comment>
<feature type="coiled-coil region" evidence="4">
    <location>
        <begin position="31"/>
        <end position="58"/>
    </location>
</feature>
<sequence length="112" mass="12616">MSPNAKHTLTLETQQDQGLSPDQASQRNKKLEALQASNEDLKSHVAEIESRIAEIRAKLKNDPSETMKRHIRLLHEYNEIKDVGQGLIGLIADARGMRQVDVQEEFGVGERD</sequence>
<gene>
    <name evidence="6" type="ORF">BJX63DRAFT_431300</name>
</gene>
<evidence type="ECO:0000256" key="4">
    <source>
        <dbReference type="SAM" id="Coils"/>
    </source>
</evidence>
<evidence type="ECO:0000256" key="5">
    <source>
        <dbReference type="SAM" id="MobiDB-lite"/>
    </source>
</evidence>